<proteinExistence type="predicted"/>
<protein>
    <submittedName>
        <fullName evidence="2">VOC family protein</fullName>
    </submittedName>
</protein>
<dbReference type="Proteomes" id="UP000322077">
    <property type="component" value="Unassembled WGS sequence"/>
</dbReference>
<feature type="domain" description="VOC" evidence="1">
    <location>
        <begin position="14"/>
        <end position="144"/>
    </location>
</feature>
<sequence>MSQVGDLSADRNWRIDHSGIGVADIARSARFYDAALGALGLRAVARITTARETAADGATDLGGIGYGVDYPLFWIDIFHPHAVRQHTAFRARDRAEVVAFHRAALAAGGVDNGEPGFRSDGYPAGYYAAFVIDPDGNNVEAVFRER</sequence>
<evidence type="ECO:0000259" key="1">
    <source>
        <dbReference type="PROSITE" id="PS51819"/>
    </source>
</evidence>
<comment type="caution">
    <text evidence="2">The sequence shown here is derived from an EMBL/GenBank/DDBJ whole genome shotgun (WGS) entry which is preliminary data.</text>
</comment>
<evidence type="ECO:0000313" key="3">
    <source>
        <dbReference type="Proteomes" id="UP000322077"/>
    </source>
</evidence>
<evidence type="ECO:0000313" key="2">
    <source>
        <dbReference type="EMBL" id="TZG27408.1"/>
    </source>
</evidence>
<reference evidence="2 3" key="1">
    <citation type="submission" date="2019-08" db="EMBL/GenBank/DDBJ databases">
        <authorList>
            <person name="Wang G."/>
            <person name="Xu Z."/>
        </authorList>
    </citation>
    <scope>NUCLEOTIDE SEQUENCE [LARGE SCALE GENOMIC DNA]</scope>
    <source>
        <strain evidence="2 3">ZX</strain>
    </source>
</reference>
<dbReference type="PANTHER" id="PTHR35006">
    <property type="entry name" value="GLYOXALASE FAMILY PROTEIN (AFU_ORTHOLOGUE AFUA_5G14830)"/>
    <property type="match status" value="1"/>
</dbReference>
<name>A0A5D9C6D5_9SPHN</name>
<dbReference type="InterPro" id="IPR004360">
    <property type="entry name" value="Glyas_Fos-R_dOase_dom"/>
</dbReference>
<gene>
    <name evidence="2" type="ORF">FYJ91_07385</name>
</gene>
<dbReference type="EMBL" id="VTOU01000002">
    <property type="protein sequence ID" value="TZG27408.1"/>
    <property type="molecule type" value="Genomic_DNA"/>
</dbReference>
<organism evidence="2 3">
    <name type="scientific">Sphingomonas montanisoli</name>
    <dbReference type="NCBI Taxonomy" id="2606412"/>
    <lineage>
        <taxon>Bacteria</taxon>
        <taxon>Pseudomonadati</taxon>
        <taxon>Pseudomonadota</taxon>
        <taxon>Alphaproteobacteria</taxon>
        <taxon>Sphingomonadales</taxon>
        <taxon>Sphingomonadaceae</taxon>
        <taxon>Sphingomonas</taxon>
    </lineage>
</organism>
<dbReference type="CDD" id="cd07262">
    <property type="entry name" value="VOC_like"/>
    <property type="match status" value="1"/>
</dbReference>
<dbReference type="Pfam" id="PF00903">
    <property type="entry name" value="Glyoxalase"/>
    <property type="match status" value="1"/>
</dbReference>
<dbReference type="InterPro" id="IPR037523">
    <property type="entry name" value="VOC_core"/>
</dbReference>
<dbReference type="Gene3D" id="3.10.180.10">
    <property type="entry name" value="2,3-Dihydroxybiphenyl 1,2-Dioxygenase, domain 1"/>
    <property type="match status" value="1"/>
</dbReference>
<dbReference type="PROSITE" id="PS51819">
    <property type="entry name" value="VOC"/>
    <property type="match status" value="1"/>
</dbReference>
<dbReference type="InterPro" id="IPR029068">
    <property type="entry name" value="Glyas_Bleomycin-R_OHBP_Dase"/>
</dbReference>
<dbReference type="SUPFAM" id="SSF54593">
    <property type="entry name" value="Glyoxalase/Bleomycin resistance protein/Dihydroxybiphenyl dioxygenase"/>
    <property type="match status" value="1"/>
</dbReference>
<dbReference type="PANTHER" id="PTHR35006:SF2">
    <property type="entry name" value="GLYOXALASE FAMILY PROTEIN (AFU_ORTHOLOGUE AFUA_5G14830)"/>
    <property type="match status" value="1"/>
</dbReference>
<dbReference type="AlphaFoldDB" id="A0A5D9C6D5"/>
<keyword evidence="3" id="KW-1185">Reference proteome</keyword>
<accession>A0A5D9C6D5</accession>
<dbReference type="RefSeq" id="WP_149521620.1">
    <property type="nucleotide sequence ID" value="NZ_VTOU01000002.1"/>
</dbReference>